<dbReference type="Gene3D" id="1.10.132.20">
    <property type="entry name" value="Ribosome-recycling factor"/>
    <property type="match status" value="1"/>
</dbReference>
<dbReference type="Proteomes" id="UP000295706">
    <property type="component" value="Unassembled WGS sequence"/>
</dbReference>
<evidence type="ECO:0000313" key="9">
    <source>
        <dbReference type="EMBL" id="TDB58681.1"/>
    </source>
</evidence>
<dbReference type="GO" id="GO:0006415">
    <property type="term" value="P:translational termination"/>
    <property type="evidence" value="ECO:0007669"/>
    <property type="project" value="UniProtKB-UniRule"/>
</dbReference>
<comment type="caution">
    <text evidence="9">The sequence shown here is derived from an EMBL/GenBank/DDBJ whole genome shotgun (WGS) entry which is preliminary data.</text>
</comment>
<dbReference type="InterPro" id="IPR036191">
    <property type="entry name" value="RRF_sf"/>
</dbReference>
<evidence type="ECO:0000256" key="4">
    <source>
        <dbReference type="ARBA" id="ARBA00022917"/>
    </source>
</evidence>
<dbReference type="AlphaFoldDB" id="A0A4R4JXH3"/>
<dbReference type="GO" id="GO:0043023">
    <property type="term" value="F:ribosomal large subunit binding"/>
    <property type="evidence" value="ECO:0007669"/>
    <property type="project" value="TreeGrafter"/>
</dbReference>
<keyword evidence="3 6" id="KW-0963">Cytoplasm</keyword>
<dbReference type="Gene3D" id="3.30.1360.40">
    <property type="match status" value="1"/>
</dbReference>
<dbReference type="InterPro" id="IPR002661">
    <property type="entry name" value="Ribosome_recyc_fac"/>
</dbReference>
<dbReference type="PANTHER" id="PTHR20982:SF3">
    <property type="entry name" value="MITOCHONDRIAL RIBOSOME RECYCLING FACTOR PSEUDO 1"/>
    <property type="match status" value="1"/>
</dbReference>
<evidence type="ECO:0000256" key="5">
    <source>
        <dbReference type="ARBA" id="ARBA00025050"/>
    </source>
</evidence>
<dbReference type="EMBL" id="SMJU01000022">
    <property type="protein sequence ID" value="TDB58681.1"/>
    <property type="molecule type" value="Genomic_DNA"/>
</dbReference>
<dbReference type="RefSeq" id="WP_132122181.1">
    <property type="nucleotide sequence ID" value="NZ_SMJU01000022.1"/>
</dbReference>
<name>A0A4R4JXH3_9BACT</name>
<dbReference type="Pfam" id="PF01765">
    <property type="entry name" value="RRF"/>
    <property type="match status" value="1"/>
</dbReference>
<evidence type="ECO:0000256" key="2">
    <source>
        <dbReference type="ARBA" id="ARBA00005912"/>
    </source>
</evidence>
<keyword evidence="4 6" id="KW-0648">Protein biosynthesis</keyword>
<evidence type="ECO:0000313" key="10">
    <source>
        <dbReference type="Proteomes" id="UP000295706"/>
    </source>
</evidence>
<reference evidence="9 10" key="1">
    <citation type="submission" date="2019-02" db="EMBL/GenBank/DDBJ databases">
        <title>Arundinibacter roseus gen. nov., sp. nov., a new member of the family Cytophagaceae.</title>
        <authorList>
            <person name="Szuroczki S."/>
            <person name="Khayer B."/>
            <person name="Sproer C."/>
            <person name="Toumi M."/>
            <person name="Szabo A."/>
            <person name="Felfoldi T."/>
            <person name="Schumann P."/>
            <person name="Toth E."/>
        </authorList>
    </citation>
    <scope>NUCLEOTIDE SEQUENCE [LARGE SCALE GENOMIC DNA]</scope>
    <source>
        <strain evidence="9 10">DMA-k-7a</strain>
    </source>
</reference>
<proteinExistence type="inferred from homology"/>
<comment type="similarity">
    <text evidence="2 6">Belongs to the RRF family.</text>
</comment>
<evidence type="ECO:0000259" key="8">
    <source>
        <dbReference type="Pfam" id="PF01765"/>
    </source>
</evidence>
<dbReference type="NCBIfam" id="TIGR00496">
    <property type="entry name" value="frr"/>
    <property type="match status" value="1"/>
</dbReference>
<organism evidence="9 10">
    <name type="scientific">Arundinibacter roseus</name>
    <dbReference type="NCBI Taxonomy" id="2070510"/>
    <lineage>
        <taxon>Bacteria</taxon>
        <taxon>Pseudomonadati</taxon>
        <taxon>Bacteroidota</taxon>
        <taxon>Cytophagia</taxon>
        <taxon>Cytophagales</taxon>
        <taxon>Spirosomataceae</taxon>
        <taxon>Arundinibacter</taxon>
    </lineage>
</organism>
<comment type="subcellular location">
    <subcellularLocation>
        <location evidence="1 6">Cytoplasm</location>
    </subcellularLocation>
</comment>
<accession>A0A4R4JXH3</accession>
<dbReference type="FunFam" id="1.10.132.20:FF:000001">
    <property type="entry name" value="Ribosome-recycling factor"/>
    <property type="match status" value="1"/>
</dbReference>
<gene>
    <name evidence="6" type="primary">frr</name>
    <name evidence="9" type="ORF">EZE20_22950</name>
</gene>
<dbReference type="CDD" id="cd00520">
    <property type="entry name" value="RRF"/>
    <property type="match status" value="1"/>
</dbReference>
<protein>
    <recommendedName>
        <fullName evidence="6">Ribosome-recycling factor</fullName>
        <shortName evidence="6">RRF</shortName>
    </recommendedName>
    <alternativeName>
        <fullName evidence="6">Ribosome-releasing factor</fullName>
    </alternativeName>
</protein>
<sequence>MEEIEIYLDSAEETMDGAIKHLSIELAKIRAGKASPQMLDGIQIEYYGSMSPLSNVASVNTPDARTIAIRPFEKRMIAEIEKAIRNSNIGLSPNNDGELIRLSVPPLTEERRRDLVKRAKQEVETAKVNIRNIRQDANNSIRKLTKEGVSEDEVKVGEERVQKLTDAHIARIEQIFAAKEKDIMEV</sequence>
<keyword evidence="7" id="KW-0175">Coiled coil</keyword>
<feature type="coiled-coil region" evidence="7">
    <location>
        <begin position="116"/>
        <end position="147"/>
    </location>
</feature>
<comment type="function">
    <text evidence="5 6">Responsible for the release of ribosomes from messenger RNA at the termination of protein biosynthesis. May increase the efficiency of translation by recycling ribosomes from one round of translation to another.</text>
</comment>
<evidence type="ECO:0000256" key="6">
    <source>
        <dbReference type="HAMAP-Rule" id="MF_00040"/>
    </source>
</evidence>
<dbReference type="FunFam" id="3.30.1360.40:FF:000001">
    <property type="entry name" value="Ribosome-recycling factor"/>
    <property type="match status" value="1"/>
</dbReference>
<evidence type="ECO:0000256" key="7">
    <source>
        <dbReference type="SAM" id="Coils"/>
    </source>
</evidence>
<dbReference type="GO" id="GO:0005737">
    <property type="term" value="C:cytoplasm"/>
    <property type="evidence" value="ECO:0007669"/>
    <property type="project" value="UniProtKB-SubCell"/>
</dbReference>
<keyword evidence="10" id="KW-1185">Reference proteome</keyword>
<feature type="domain" description="Ribosome recycling factor" evidence="8">
    <location>
        <begin position="24"/>
        <end position="184"/>
    </location>
</feature>
<dbReference type="InterPro" id="IPR023584">
    <property type="entry name" value="Ribosome_recyc_fac_dom"/>
</dbReference>
<evidence type="ECO:0000256" key="3">
    <source>
        <dbReference type="ARBA" id="ARBA00022490"/>
    </source>
</evidence>
<dbReference type="PANTHER" id="PTHR20982">
    <property type="entry name" value="RIBOSOME RECYCLING FACTOR"/>
    <property type="match status" value="1"/>
</dbReference>
<dbReference type="HAMAP" id="MF_00040">
    <property type="entry name" value="RRF"/>
    <property type="match status" value="1"/>
</dbReference>
<evidence type="ECO:0000256" key="1">
    <source>
        <dbReference type="ARBA" id="ARBA00004496"/>
    </source>
</evidence>
<dbReference type="OrthoDB" id="9804006at2"/>
<dbReference type="SUPFAM" id="SSF55194">
    <property type="entry name" value="Ribosome recycling factor, RRF"/>
    <property type="match status" value="1"/>
</dbReference>